<protein>
    <submittedName>
        <fullName evidence="1">Uncharacterized protein</fullName>
    </submittedName>
</protein>
<dbReference type="Proteomes" id="UP000036403">
    <property type="component" value="Unassembled WGS sequence"/>
</dbReference>
<evidence type="ECO:0000313" key="2">
    <source>
        <dbReference type="Proteomes" id="UP000036403"/>
    </source>
</evidence>
<proteinExistence type="predicted"/>
<reference evidence="1 2" key="1">
    <citation type="submission" date="2015-04" db="EMBL/GenBank/DDBJ databases">
        <title>Lasius niger genome sequencing.</title>
        <authorList>
            <person name="Konorov E.A."/>
            <person name="Nikitin M.A."/>
            <person name="Kirill M.V."/>
            <person name="Chang P."/>
        </authorList>
    </citation>
    <scope>NUCLEOTIDE SEQUENCE [LARGE SCALE GENOMIC DNA]</scope>
    <source>
        <tissue evidence="1">Whole</tissue>
    </source>
</reference>
<dbReference type="AlphaFoldDB" id="A0A0J7K867"/>
<gene>
    <name evidence="1" type="ORF">RF55_14606</name>
</gene>
<comment type="caution">
    <text evidence="1">The sequence shown here is derived from an EMBL/GenBank/DDBJ whole genome shotgun (WGS) entry which is preliminary data.</text>
</comment>
<keyword evidence="2" id="KW-1185">Reference proteome</keyword>
<sequence length="83" mass="9968">MGNRIKIDEGEMVEYIIEKILDPMLQDQARVQWPEEPEECYWTRLREYRCAEEVNRVHSGTRKNNNGCKEVAIKRNFSDTMYI</sequence>
<dbReference type="EMBL" id="LBMM01012099">
    <property type="protein sequence ID" value="KMQ86406.1"/>
    <property type="molecule type" value="Genomic_DNA"/>
</dbReference>
<dbReference type="PaxDb" id="67767-A0A0J7K867"/>
<organism evidence="1 2">
    <name type="scientific">Lasius niger</name>
    <name type="common">Black garden ant</name>
    <dbReference type="NCBI Taxonomy" id="67767"/>
    <lineage>
        <taxon>Eukaryota</taxon>
        <taxon>Metazoa</taxon>
        <taxon>Ecdysozoa</taxon>
        <taxon>Arthropoda</taxon>
        <taxon>Hexapoda</taxon>
        <taxon>Insecta</taxon>
        <taxon>Pterygota</taxon>
        <taxon>Neoptera</taxon>
        <taxon>Endopterygota</taxon>
        <taxon>Hymenoptera</taxon>
        <taxon>Apocrita</taxon>
        <taxon>Aculeata</taxon>
        <taxon>Formicoidea</taxon>
        <taxon>Formicidae</taxon>
        <taxon>Formicinae</taxon>
        <taxon>Lasius</taxon>
        <taxon>Lasius</taxon>
    </lineage>
</organism>
<accession>A0A0J7K867</accession>
<evidence type="ECO:0000313" key="1">
    <source>
        <dbReference type="EMBL" id="KMQ86406.1"/>
    </source>
</evidence>
<name>A0A0J7K867_LASNI</name>